<feature type="non-terminal residue" evidence="2">
    <location>
        <position position="89"/>
    </location>
</feature>
<feature type="region of interest" description="Disordered" evidence="1">
    <location>
        <begin position="67"/>
        <end position="89"/>
    </location>
</feature>
<proteinExistence type="predicted"/>
<evidence type="ECO:0000256" key="1">
    <source>
        <dbReference type="SAM" id="MobiDB-lite"/>
    </source>
</evidence>
<gene>
    <name evidence="2" type="ORF">EJ02DRAFT_461156</name>
</gene>
<keyword evidence="3" id="KW-1185">Reference proteome</keyword>
<name>A0A6A5SAH3_9PLEO</name>
<accession>A0A6A5SAH3</accession>
<dbReference type="EMBL" id="ML976596">
    <property type="protein sequence ID" value="KAF1934477.1"/>
    <property type="molecule type" value="Genomic_DNA"/>
</dbReference>
<sequence length="89" mass="9608">MQLVRHGPTRNGSTRYGPTCQARYLYCPVPTGTMQSLLPGPHRDNTLSIARSPQGQCSLYCPVPTGTTQSQLPGPYSDNAQDAKTVDSI</sequence>
<reference evidence="2" key="1">
    <citation type="journal article" date="2020" name="Stud. Mycol.">
        <title>101 Dothideomycetes genomes: a test case for predicting lifestyles and emergence of pathogens.</title>
        <authorList>
            <person name="Haridas S."/>
            <person name="Albert R."/>
            <person name="Binder M."/>
            <person name="Bloem J."/>
            <person name="Labutti K."/>
            <person name="Salamov A."/>
            <person name="Andreopoulos B."/>
            <person name="Baker S."/>
            <person name="Barry K."/>
            <person name="Bills G."/>
            <person name="Bluhm B."/>
            <person name="Cannon C."/>
            <person name="Castanera R."/>
            <person name="Culley D."/>
            <person name="Daum C."/>
            <person name="Ezra D."/>
            <person name="Gonzalez J."/>
            <person name="Henrissat B."/>
            <person name="Kuo A."/>
            <person name="Liang C."/>
            <person name="Lipzen A."/>
            <person name="Lutzoni F."/>
            <person name="Magnuson J."/>
            <person name="Mondo S."/>
            <person name="Nolan M."/>
            <person name="Ohm R."/>
            <person name="Pangilinan J."/>
            <person name="Park H.-J."/>
            <person name="Ramirez L."/>
            <person name="Alfaro M."/>
            <person name="Sun H."/>
            <person name="Tritt A."/>
            <person name="Yoshinaga Y."/>
            <person name="Zwiers L.-H."/>
            <person name="Turgeon B."/>
            <person name="Goodwin S."/>
            <person name="Spatafora J."/>
            <person name="Crous P."/>
            <person name="Grigoriev I."/>
        </authorList>
    </citation>
    <scope>NUCLEOTIDE SEQUENCE</scope>
    <source>
        <strain evidence="2">CBS 161.51</strain>
    </source>
</reference>
<protein>
    <submittedName>
        <fullName evidence="2">Uncharacterized protein</fullName>
    </submittedName>
</protein>
<organism evidence="2 3">
    <name type="scientific">Clathrospora elynae</name>
    <dbReference type="NCBI Taxonomy" id="706981"/>
    <lineage>
        <taxon>Eukaryota</taxon>
        <taxon>Fungi</taxon>
        <taxon>Dikarya</taxon>
        <taxon>Ascomycota</taxon>
        <taxon>Pezizomycotina</taxon>
        <taxon>Dothideomycetes</taxon>
        <taxon>Pleosporomycetidae</taxon>
        <taxon>Pleosporales</taxon>
        <taxon>Diademaceae</taxon>
        <taxon>Clathrospora</taxon>
    </lineage>
</organism>
<evidence type="ECO:0000313" key="3">
    <source>
        <dbReference type="Proteomes" id="UP000800038"/>
    </source>
</evidence>
<dbReference type="Proteomes" id="UP000800038">
    <property type="component" value="Unassembled WGS sequence"/>
</dbReference>
<evidence type="ECO:0000313" key="2">
    <source>
        <dbReference type="EMBL" id="KAF1934477.1"/>
    </source>
</evidence>
<dbReference type="AlphaFoldDB" id="A0A6A5SAH3"/>